<dbReference type="SUPFAM" id="SSF109604">
    <property type="entry name" value="HD-domain/PDEase-like"/>
    <property type="match status" value="1"/>
</dbReference>
<dbReference type="OrthoDB" id="9798833at2"/>
<reference evidence="7 8" key="1">
    <citation type="submission" date="2017-04" db="EMBL/GenBank/DDBJ databases">
        <authorList>
            <person name="Afonso C.L."/>
            <person name="Miller P.J."/>
            <person name="Scott M.A."/>
            <person name="Spackman E."/>
            <person name="Goraichik I."/>
            <person name="Dimitrov K.M."/>
            <person name="Suarez D.L."/>
            <person name="Swayne D.E."/>
        </authorList>
    </citation>
    <scope>NUCLEOTIDE SEQUENCE [LARGE SCALE GENOMIC DNA]</scope>
    <source>
        <strain evidence="7 8">KR-140</strain>
    </source>
</reference>
<proteinExistence type="predicted"/>
<dbReference type="Pfam" id="PF01590">
    <property type="entry name" value="GAF"/>
    <property type="match status" value="1"/>
</dbReference>
<feature type="domain" description="PAS" evidence="3">
    <location>
        <begin position="178"/>
        <end position="249"/>
    </location>
</feature>
<dbReference type="SUPFAM" id="SSF55781">
    <property type="entry name" value="GAF domain-like"/>
    <property type="match status" value="1"/>
</dbReference>
<dbReference type="CDD" id="cd00077">
    <property type="entry name" value="HDc"/>
    <property type="match status" value="1"/>
</dbReference>
<dbReference type="PROSITE" id="PS51832">
    <property type="entry name" value="HD_GYP"/>
    <property type="match status" value="1"/>
</dbReference>
<dbReference type="InterPro" id="IPR029016">
    <property type="entry name" value="GAF-like_dom_sf"/>
</dbReference>
<dbReference type="InterPro" id="IPR013656">
    <property type="entry name" value="PAS_4"/>
</dbReference>
<dbReference type="EMBL" id="FWWU01000009">
    <property type="protein sequence ID" value="SMB91654.1"/>
    <property type="molecule type" value="Genomic_DNA"/>
</dbReference>
<dbReference type="Gene3D" id="3.30.450.20">
    <property type="entry name" value="PAS domain"/>
    <property type="match status" value="2"/>
</dbReference>
<dbReference type="Proteomes" id="UP000192582">
    <property type="component" value="Unassembled WGS sequence"/>
</dbReference>
<dbReference type="SMART" id="SM00086">
    <property type="entry name" value="PAC"/>
    <property type="match status" value="2"/>
</dbReference>
<keyword evidence="1" id="KW-0175">Coiled coil</keyword>
<feature type="domain" description="HD" evidence="5">
    <location>
        <begin position="470"/>
        <end position="594"/>
    </location>
</feature>
<dbReference type="SMART" id="SM00471">
    <property type="entry name" value="HDc"/>
    <property type="match status" value="1"/>
</dbReference>
<dbReference type="InterPro" id="IPR037522">
    <property type="entry name" value="HD_GYP_dom"/>
</dbReference>
<feature type="compositionally biased region" description="Basic and acidic residues" evidence="2">
    <location>
        <begin position="645"/>
        <end position="656"/>
    </location>
</feature>
<organism evidence="7 8">
    <name type="scientific">Deinococcus hopiensis KR-140</name>
    <dbReference type="NCBI Taxonomy" id="695939"/>
    <lineage>
        <taxon>Bacteria</taxon>
        <taxon>Thermotogati</taxon>
        <taxon>Deinococcota</taxon>
        <taxon>Deinococci</taxon>
        <taxon>Deinococcales</taxon>
        <taxon>Deinococcaceae</taxon>
        <taxon>Deinococcus</taxon>
    </lineage>
</organism>
<evidence type="ECO:0000256" key="2">
    <source>
        <dbReference type="SAM" id="MobiDB-lite"/>
    </source>
</evidence>
<dbReference type="PROSITE" id="PS50112">
    <property type="entry name" value="PAS"/>
    <property type="match status" value="2"/>
</dbReference>
<dbReference type="InterPro" id="IPR035965">
    <property type="entry name" value="PAS-like_dom_sf"/>
</dbReference>
<dbReference type="RefSeq" id="WP_084048742.1">
    <property type="nucleotide sequence ID" value="NZ_FWWU01000009.1"/>
</dbReference>
<feature type="region of interest" description="Disordered" evidence="2">
    <location>
        <begin position="637"/>
        <end position="656"/>
    </location>
</feature>
<protein>
    <submittedName>
        <fullName evidence="7">Putative two-component system response regulator</fullName>
    </submittedName>
</protein>
<dbReference type="PROSITE" id="PS50113">
    <property type="entry name" value="PAC"/>
    <property type="match status" value="1"/>
</dbReference>
<dbReference type="InterPro" id="IPR003607">
    <property type="entry name" value="HD/PDEase_dom"/>
</dbReference>
<feature type="coiled-coil region" evidence="1">
    <location>
        <begin position="423"/>
        <end position="466"/>
    </location>
</feature>
<dbReference type="SUPFAM" id="SSF55785">
    <property type="entry name" value="PYP-like sensor domain (PAS domain)"/>
    <property type="match status" value="2"/>
</dbReference>
<dbReference type="InterPro" id="IPR001610">
    <property type="entry name" value="PAC"/>
</dbReference>
<dbReference type="Pfam" id="PF08448">
    <property type="entry name" value="PAS_4"/>
    <property type="match status" value="1"/>
</dbReference>
<dbReference type="InterPro" id="IPR000700">
    <property type="entry name" value="PAS-assoc_C"/>
</dbReference>
<evidence type="ECO:0000259" key="6">
    <source>
        <dbReference type="PROSITE" id="PS51832"/>
    </source>
</evidence>
<feature type="domain" description="HD-GYP" evidence="6">
    <location>
        <begin position="448"/>
        <end position="645"/>
    </location>
</feature>
<name>A0A1W1VF91_9DEIO</name>
<evidence type="ECO:0000313" key="8">
    <source>
        <dbReference type="Proteomes" id="UP000192582"/>
    </source>
</evidence>
<gene>
    <name evidence="7" type="ORF">SAMN00790413_01231</name>
</gene>
<dbReference type="SMART" id="SM00091">
    <property type="entry name" value="PAS"/>
    <property type="match status" value="2"/>
</dbReference>
<dbReference type="Gene3D" id="1.10.3210.10">
    <property type="entry name" value="Hypothetical protein af1432"/>
    <property type="match status" value="1"/>
</dbReference>
<dbReference type="STRING" id="695939.SAMN00790413_01231"/>
<dbReference type="CDD" id="cd00130">
    <property type="entry name" value="PAS"/>
    <property type="match status" value="2"/>
</dbReference>
<evidence type="ECO:0000259" key="4">
    <source>
        <dbReference type="PROSITE" id="PS50113"/>
    </source>
</evidence>
<dbReference type="GO" id="GO:0006355">
    <property type="term" value="P:regulation of DNA-templated transcription"/>
    <property type="evidence" value="ECO:0007669"/>
    <property type="project" value="InterPro"/>
</dbReference>
<feature type="domain" description="PAS" evidence="3">
    <location>
        <begin position="307"/>
        <end position="377"/>
    </location>
</feature>
<dbReference type="PROSITE" id="PS51831">
    <property type="entry name" value="HD"/>
    <property type="match status" value="1"/>
</dbReference>
<accession>A0A1W1VF91</accession>
<dbReference type="PANTHER" id="PTHR45228">
    <property type="entry name" value="CYCLIC DI-GMP PHOSPHODIESTERASE TM_0186-RELATED"/>
    <property type="match status" value="1"/>
</dbReference>
<dbReference type="InterPro" id="IPR013767">
    <property type="entry name" value="PAS_fold"/>
</dbReference>
<dbReference type="NCBIfam" id="TIGR00229">
    <property type="entry name" value="sensory_box"/>
    <property type="match status" value="2"/>
</dbReference>
<evidence type="ECO:0000256" key="1">
    <source>
        <dbReference type="SAM" id="Coils"/>
    </source>
</evidence>
<keyword evidence="8" id="KW-1185">Reference proteome</keyword>
<dbReference type="InterPro" id="IPR006674">
    <property type="entry name" value="HD_domain"/>
</dbReference>
<sequence>MLEPDFTPSAAPQAEAELRRLQALRRYNIVGTPPEGAFDRLAGLAARLFRAPIALITFMEEHRQWFKACVGTTLRENQRELSFCTYTVALGDVLVVPDTTQDSRFAHNPLVTGPAHLRFYAGAPLLSGHGEVIGSLCIMDTVVRPDLTPDERQTLTDLATSVMSELDLRQTLLDRTHEAARKDAILNSALDAVITTDEHHRVLEWNRAAEQMFGYTWAEAVGQDLTALIIPEHLRERHREGIRNFMGEGEGTPIGRRVEVPSQRRGGEPFPSELAITPFTSHGETLFALHLRDLSERHALREALDTSHKLLRAVVDTVPESMYVKDLEGRYIMINAAGAGLMGRPVNEILGQGDADLFPSQTAQSNRARDRQVLASGQPLSDEVTDVLADGSSRTFLATKSAFRDAQGEVQGLIGTAFDITARKAMEAQLQAQNQRLEEHVQARTQELEEAQLEILERLARAAEHRDDDTGEHMHRVARMAADLARQLALPEEEAVLIERVAPLHDVGKIGLSDAILLKPGRLTPEEFSVVKAHTTIGANILAHGRSELIQAAQEIAMTHHERWDGNGYPQGLAAEAIPLRGRIVAVADVFDALTSDRPYKKAWSREDALGEIRAQAGRQFDPRIVEALERLMDPSRPVALTTRLPEEGEPSRQVG</sequence>
<evidence type="ECO:0000313" key="7">
    <source>
        <dbReference type="EMBL" id="SMB91654.1"/>
    </source>
</evidence>
<dbReference type="InterPro" id="IPR052020">
    <property type="entry name" value="Cyclic_di-GMP/3'3'-cGAMP_PDE"/>
</dbReference>
<dbReference type="Gene3D" id="3.30.450.40">
    <property type="match status" value="1"/>
</dbReference>
<dbReference type="SMART" id="SM00065">
    <property type="entry name" value="GAF"/>
    <property type="match status" value="1"/>
</dbReference>
<evidence type="ECO:0000259" key="5">
    <source>
        <dbReference type="PROSITE" id="PS51831"/>
    </source>
</evidence>
<dbReference type="InterPro" id="IPR003018">
    <property type="entry name" value="GAF"/>
</dbReference>
<dbReference type="InterPro" id="IPR000014">
    <property type="entry name" value="PAS"/>
</dbReference>
<dbReference type="Pfam" id="PF00989">
    <property type="entry name" value="PAS"/>
    <property type="match status" value="1"/>
</dbReference>
<feature type="domain" description="PAC" evidence="4">
    <location>
        <begin position="380"/>
        <end position="432"/>
    </location>
</feature>
<evidence type="ECO:0000259" key="3">
    <source>
        <dbReference type="PROSITE" id="PS50112"/>
    </source>
</evidence>
<dbReference type="AlphaFoldDB" id="A0A1W1VF91"/>
<dbReference type="Pfam" id="PF13487">
    <property type="entry name" value="HD_5"/>
    <property type="match status" value="1"/>
</dbReference>